<dbReference type="Pfam" id="PF00515">
    <property type="entry name" value="TPR_1"/>
    <property type="match status" value="1"/>
</dbReference>
<dbReference type="SMART" id="SM00028">
    <property type="entry name" value="TPR"/>
    <property type="match status" value="10"/>
</dbReference>
<feature type="repeat" description="TPR" evidence="3">
    <location>
        <begin position="381"/>
        <end position="414"/>
    </location>
</feature>
<dbReference type="Pfam" id="PF00069">
    <property type="entry name" value="Pkinase"/>
    <property type="match status" value="1"/>
</dbReference>
<dbReference type="InterPro" id="IPR011990">
    <property type="entry name" value="TPR-like_helical_dom_sf"/>
</dbReference>
<dbReference type="RefSeq" id="WP_107806007.1">
    <property type="nucleotide sequence ID" value="NZ_JAYGHK010000048.1"/>
</dbReference>
<dbReference type="Proteomes" id="UP001303285">
    <property type="component" value="Unassembled WGS sequence"/>
</dbReference>
<dbReference type="Gene3D" id="1.25.40.10">
    <property type="entry name" value="Tetratricopeptide repeat domain"/>
    <property type="match status" value="4"/>
</dbReference>
<feature type="repeat" description="TPR" evidence="3">
    <location>
        <begin position="619"/>
        <end position="652"/>
    </location>
</feature>
<keyword evidence="4" id="KW-1133">Transmembrane helix</keyword>
<dbReference type="PROSITE" id="PS50011">
    <property type="entry name" value="PROTEIN_KINASE_DOM"/>
    <property type="match status" value="1"/>
</dbReference>
<sequence>MNGQILDERYQIVKVLNVEEVVQTYLVEDAMLPGSQLVIKQLHPGSDNLQDLTIRRELFADEAKKLKQLGELHEQIQNLVNYFAENQEFYLVQEYIIGHNLTSEFFRGIPLEESQVISVLSEVLEILAFVHSRGVIHQNIKPANIIRRDSDKKLVLVDFGAVQEVVTTIVGNLEYVPVEQLRGQPHYNSDIYALGIVAIAALIGLPVQEISRLQHQKNLLTGEIIWRNKNVNVSKELAKILDKMVCFNYHKRYQSVTQVLNDIQQVKSHKFTQEKQHQPKLWLILAGIATFIVIVTATWFFQSTRNVVNEVDFEKLYQEGLKKYQAGNYQAAVENFTQAIALDSENYSAYNKRGNAFYQLGDYQQAKADTTKAIELNPQNANAYYDRGFALYELGKYKEAVADYTKAIELNSGNAYAYYGRGLALVQMQENRDANEDFSTAIRLQPNYIEAYLQRGILRRRLKIYRTANQDFDAIIKINPDDARPYYQKGLIQASNNQKYAAIKEYTQAINRNPNYAVAYLRRGNMHSELGYKLEATEDYNRVLQLNPQWGAAYNHRGIHRLSFGDYQGAIADHTKAIELNSQDAAAYNNRGNANYQQGNYKAANEDYTQAIAINSKYGLAYYNRGVTRAKQGNRQGAIADFQQAIRLFRESGERNSLKDAQKELNLLLNR</sequence>
<evidence type="ECO:0000256" key="2">
    <source>
        <dbReference type="ARBA" id="ARBA00022803"/>
    </source>
</evidence>
<dbReference type="Pfam" id="PF07719">
    <property type="entry name" value="TPR_2"/>
    <property type="match status" value="1"/>
</dbReference>
<dbReference type="Pfam" id="PF13181">
    <property type="entry name" value="TPR_8"/>
    <property type="match status" value="2"/>
</dbReference>
<dbReference type="Pfam" id="PF13414">
    <property type="entry name" value="TPR_11"/>
    <property type="match status" value="2"/>
</dbReference>
<keyword evidence="4" id="KW-0812">Transmembrane</keyword>
<dbReference type="Gene3D" id="3.30.200.20">
    <property type="entry name" value="Phosphorylase Kinase, domain 1"/>
    <property type="match status" value="1"/>
</dbReference>
<feature type="repeat" description="TPR" evidence="3">
    <location>
        <begin position="347"/>
        <end position="380"/>
    </location>
</feature>
<dbReference type="PROSITE" id="PS50005">
    <property type="entry name" value="TPR"/>
    <property type="match status" value="10"/>
</dbReference>
<dbReference type="InterPro" id="IPR019734">
    <property type="entry name" value="TPR_rpt"/>
</dbReference>
<dbReference type="EMBL" id="JAYGHK010000048">
    <property type="protein sequence ID" value="MEA5609383.1"/>
    <property type="molecule type" value="Genomic_DNA"/>
</dbReference>
<evidence type="ECO:0000256" key="3">
    <source>
        <dbReference type="PROSITE-ProRule" id="PRU00339"/>
    </source>
</evidence>
<organism evidence="6 7">
    <name type="scientific">Nodularia spumigena UHCC 0060</name>
    <dbReference type="NCBI Taxonomy" id="3110300"/>
    <lineage>
        <taxon>Bacteria</taxon>
        <taxon>Bacillati</taxon>
        <taxon>Cyanobacteriota</taxon>
        <taxon>Cyanophyceae</taxon>
        <taxon>Nostocales</taxon>
        <taxon>Nodulariaceae</taxon>
        <taxon>Nodularia</taxon>
    </lineage>
</organism>
<accession>A0ABU5USU5</accession>
<evidence type="ECO:0000256" key="1">
    <source>
        <dbReference type="ARBA" id="ARBA00022737"/>
    </source>
</evidence>
<dbReference type="PROSITE" id="PS50293">
    <property type="entry name" value="TPR_REGION"/>
    <property type="match status" value="2"/>
</dbReference>
<reference evidence="6 7" key="1">
    <citation type="submission" date="2023-12" db="EMBL/GenBank/DDBJ databases">
        <title>Baltic Sea Cyanobacteria.</title>
        <authorList>
            <person name="Delbaje E."/>
            <person name="Fewer D.P."/>
            <person name="Shishido T.K."/>
        </authorList>
    </citation>
    <scope>NUCLEOTIDE SEQUENCE [LARGE SCALE GENOMIC DNA]</scope>
    <source>
        <strain evidence="6 7">UHCC 0060</strain>
    </source>
</reference>
<keyword evidence="2 3" id="KW-0802">TPR repeat</keyword>
<evidence type="ECO:0000256" key="4">
    <source>
        <dbReference type="SAM" id="Phobius"/>
    </source>
</evidence>
<keyword evidence="7" id="KW-1185">Reference proteome</keyword>
<dbReference type="SUPFAM" id="SSF48452">
    <property type="entry name" value="TPR-like"/>
    <property type="match status" value="2"/>
</dbReference>
<dbReference type="InterPro" id="IPR050498">
    <property type="entry name" value="Ycf3"/>
</dbReference>
<feature type="repeat" description="TPR" evidence="3">
    <location>
        <begin position="483"/>
        <end position="516"/>
    </location>
</feature>
<feature type="transmembrane region" description="Helical" evidence="4">
    <location>
        <begin position="191"/>
        <end position="207"/>
    </location>
</feature>
<proteinExistence type="predicted"/>
<feature type="repeat" description="TPR" evidence="3">
    <location>
        <begin position="585"/>
        <end position="618"/>
    </location>
</feature>
<evidence type="ECO:0000313" key="7">
    <source>
        <dbReference type="Proteomes" id="UP001303285"/>
    </source>
</evidence>
<evidence type="ECO:0000313" key="6">
    <source>
        <dbReference type="EMBL" id="MEA5609383.1"/>
    </source>
</evidence>
<feature type="repeat" description="TPR" evidence="3">
    <location>
        <begin position="517"/>
        <end position="550"/>
    </location>
</feature>
<comment type="caution">
    <text evidence="6">The sequence shown here is derived from an EMBL/GenBank/DDBJ whole genome shotgun (WGS) entry which is preliminary data.</text>
</comment>
<protein>
    <submittedName>
        <fullName evidence="6">Tetratricopeptide repeat protein</fullName>
    </submittedName>
</protein>
<dbReference type="InterPro" id="IPR013105">
    <property type="entry name" value="TPR_2"/>
</dbReference>
<dbReference type="CDD" id="cd14014">
    <property type="entry name" value="STKc_PknB_like"/>
    <property type="match status" value="1"/>
</dbReference>
<keyword evidence="1" id="KW-0677">Repeat</keyword>
<feature type="repeat" description="TPR" evidence="3">
    <location>
        <begin position="313"/>
        <end position="346"/>
    </location>
</feature>
<dbReference type="SMART" id="SM00220">
    <property type="entry name" value="S_TKc"/>
    <property type="match status" value="1"/>
</dbReference>
<dbReference type="SUPFAM" id="SSF56112">
    <property type="entry name" value="Protein kinase-like (PK-like)"/>
    <property type="match status" value="1"/>
</dbReference>
<feature type="repeat" description="TPR" evidence="3">
    <location>
        <begin position="415"/>
        <end position="448"/>
    </location>
</feature>
<feature type="domain" description="Protein kinase" evidence="5">
    <location>
        <begin position="10"/>
        <end position="272"/>
    </location>
</feature>
<feature type="repeat" description="TPR" evidence="3">
    <location>
        <begin position="449"/>
        <end position="482"/>
    </location>
</feature>
<gene>
    <name evidence="6" type="ORF">VB695_15140</name>
</gene>
<feature type="repeat" description="TPR" evidence="3">
    <location>
        <begin position="551"/>
        <end position="584"/>
    </location>
</feature>
<dbReference type="PANTHER" id="PTHR44858:SF1">
    <property type="entry name" value="UDP-N-ACETYLGLUCOSAMINE--PEPTIDE N-ACETYLGLUCOSAMINYLTRANSFERASE SPINDLY-RELATED"/>
    <property type="match status" value="1"/>
</dbReference>
<keyword evidence="4" id="KW-0472">Membrane</keyword>
<dbReference type="InterPro" id="IPR000719">
    <property type="entry name" value="Prot_kinase_dom"/>
</dbReference>
<dbReference type="InterPro" id="IPR011009">
    <property type="entry name" value="Kinase-like_dom_sf"/>
</dbReference>
<dbReference type="Gene3D" id="1.10.510.10">
    <property type="entry name" value="Transferase(Phosphotransferase) domain 1"/>
    <property type="match status" value="1"/>
</dbReference>
<name>A0ABU5USU5_NODSP</name>
<dbReference type="GeneID" id="78016443"/>
<evidence type="ECO:0000259" key="5">
    <source>
        <dbReference type="PROSITE" id="PS50011"/>
    </source>
</evidence>
<dbReference type="PANTHER" id="PTHR44858">
    <property type="entry name" value="TETRATRICOPEPTIDE REPEAT PROTEIN 6"/>
    <property type="match status" value="1"/>
</dbReference>
<feature type="transmembrane region" description="Helical" evidence="4">
    <location>
        <begin position="281"/>
        <end position="301"/>
    </location>
</feature>